<proteinExistence type="predicted"/>
<evidence type="ECO:0000256" key="2">
    <source>
        <dbReference type="SAM" id="SignalP"/>
    </source>
</evidence>
<dbReference type="Proteomes" id="UP000293550">
    <property type="component" value="Unassembled WGS sequence"/>
</dbReference>
<dbReference type="OrthoDB" id="7596457at2"/>
<dbReference type="InterPro" id="IPR027385">
    <property type="entry name" value="Beta-barrel_OMP"/>
</dbReference>
<feature type="chain" id="PRO_5020295756" description="Outer membrane protein beta-barrel domain-containing protein" evidence="2">
    <location>
        <begin position="17"/>
        <end position="264"/>
    </location>
</feature>
<evidence type="ECO:0000313" key="4">
    <source>
        <dbReference type="EMBL" id="RZI45692.1"/>
    </source>
</evidence>
<comment type="caution">
    <text evidence="4">The sequence shown here is derived from an EMBL/GenBank/DDBJ whole genome shotgun (WGS) entry which is preliminary data.</text>
</comment>
<feature type="signal peptide" evidence="2">
    <location>
        <begin position="1"/>
        <end position="16"/>
    </location>
</feature>
<dbReference type="EMBL" id="SCFB01000007">
    <property type="protein sequence ID" value="RZI45692.1"/>
    <property type="molecule type" value="Genomic_DNA"/>
</dbReference>
<reference evidence="4 5" key="1">
    <citation type="submission" date="2018-10" db="EMBL/GenBank/DDBJ databases">
        <title>An updated phylogeny of the Alphaproteobacteria reveals that the parasitic Rickettsiales and Holosporales have independent origins.</title>
        <authorList>
            <person name="Munoz-Gomez S.A."/>
            <person name="Hess S."/>
            <person name="Burger G."/>
            <person name="Lang B.F."/>
            <person name="Susko E."/>
            <person name="Slamovits C.H."/>
            <person name="Roger A.J."/>
        </authorList>
    </citation>
    <scope>NUCLEOTIDE SEQUENCE [LARGE SCALE GENOMIC DNA]</scope>
    <source>
        <strain evidence="4">HOLO01</strain>
    </source>
</reference>
<dbReference type="RefSeq" id="WP_130154271.1">
    <property type="nucleotide sequence ID" value="NZ_SCFB01000007.1"/>
</dbReference>
<evidence type="ECO:0000256" key="1">
    <source>
        <dbReference type="ARBA" id="ARBA00022729"/>
    </source>
</evidence>
<dbReference type="Pfam" id="PF13505">
    <property type="entry name" value="OMP_b-brl"/>
    <property type="match status" value="1"/>
</dbReference>
<dbReference type="AlphaFoldDB" id="A0A4Q7DGB0"/>
<evidence type="ECO:0000259" key="3">
    <source>
        <dbReference type="Pfam" id="PF13505"/>
    </source>
</evidence>
<feature type="domain" description="Outer membrane protein beta-barrel" evidence="3">
    <location>
        <begin position="36"/>
        <end position="207"/>
    </location>
</feature>
<evidence type="ECO:0000313" key="5">
    <source>
        <dbReference type="Proteomes" id="UP000293550"/>
    </source>
</evidence>
<dbReference type="Gene3D" id="2.40.160.20">
    <property type="match status" value="1"/>
</dbReference>
<sequence>MKIVPCFLFIVLPVFASPVLAGQQSSQSPSSFPLQGRIGVGGALEYMSTEANLKIKPASGNLGDISSNQNQISKKLQFAPCLEFGLTMGNDYYWGLHISWRHSGAKNTSRSPIRGAYYFLHQFKVNSYIDLLAKAGYKLTPQIMVYGLIGPSFANWSYTTQQINQRDDTSPAKIIDQLKTRRNSMGLGLGAGFEYLIQSKYAVSFDYICHVHRSVTETNRISYDEPRVRGTSIVNVNHTGDLRRTIRPSYSTVSLRFTYFFSVF</sequence>
<name>A0A4Q7DGB0_9PROT</name>
<dbReference type="SUPFAM" id="SSF56925">
    <property type="entry name" value="OMPA-like"/>
    <property type="match status" value="1"/>
</dbReference>
<organism evidence="4 5">
    <name type="scientific">Candidatus Finniella inopinata</name>
    <dbReference type="NCBI Taxonomy" id="1696036"/>
    <lineage>
        <taxon>Bacteria</taxon>
        <taxon>Pseudomonadati</taxon>
        <taxon>Pseudomonadota</taxon>
        <taxon>Alphaproteobacteria</taxon>
        <taxon>Holosporales</taxon>
        <taxon>Candidatus Paracaedibacteraceae</taxon>
        <taxon>Candidatus Finniella</taxon>
    </lineage>
</organism>
<keyword evidence="5" id="KW-1185">Reference proteome</keyword>
<accession>A0A4Q7DGB0</accession>
<dbReference type="InterPro" id="IPR011250">
    <property type="entry name" value="OMP/PagP_B-barrel"/>
</dbReference>
<gene>
    <name evidence="4" type="ORF">EQU50_06210</name>
</gene>
<protein>
    <recommendedName>
        <fullName evidence="3">Outer membrane protein beta-barrel domain-containing protein</fullName>
    </recommendedName>
</protein>
<keyword evidence="1 2" id="KW-0732">Signal</keyword>